<keyword evidence="5" id="KW-1185">Reference proteome</keyword>
<dbReference type="RefSeq" id="WP_209812430.1">
    <property type="nucleotide sequence ID" value="NZ_JAGGKT010000021.1"/>
</dbReference>
<dbReference type="Gene3D" id="6.20.240.60">
    <property type="match status" value="1"/>
</dbReference>
<feature type="chain" id="PRO_5046425217" evidence="1">
    <location>
        <begin position="29"/>
        <end position="283"/>
    </location>
</feature>
<gene>
    <name evidence="4" type="ORF">J2Z37_004460</name>
</gene>
<evidence type="ECO:0000313" key="5">
    <source>
        <dbReference type="Proteomes" id="UP001519343"/>
    </source>
</evidence>
<dbReference type="EMBL" id="JAGGKT010000021">
    <property type="protein sequence ID" value="MBP1934440.1"/>
    <property type="molecule type" value="Genomic_DNA"/>
</dbReference>
<evidence type="ECO:0000256" key="1">
    <source>
        <dbReference type="SAM" id="SignalP"/>
    </source>
</evidence>
<comment type="caution">
    <text evidence="4">The sequence shown here is derived from an EMBL/GenBank/DDBJ whole genome shotgun (WGS) entry which is preliminary data.</text>
</comment>
<feature type="domain" description="Copper amine oxidase-like N-terminal" evidence="3">
    <location>
        <begin position="39"/>
        <end position="148"/>
    </location>
</feature>
<dbReference type="Pfam" id="PF07833">
    <property type="entry name" value="Cu_amine_oxidN1"/>
    <property type="match status" value="1"/>
</dbReference>
<dbReference type="Pfam" id="PF07486">
    <property type="entry name" value="Hydrolase_2"/>
    <property type="match status" value="1"/>
</dbReference>
<dbReference type="InterPro" id="IPR036582">
    <property type="entry name" value="Mao_N_sf"/>
</dbReference>
<keyword evidence="1" id="KW-0732">Signal</keyword>
<sequence length="283" mass="31788">MKKNQWSIKAALLLLTCSLTSLPGIISAQEQTEMTRVVIDGQELETTTFSQNGHMMVPATFLSKIGTTVGWDEQKQAVVLQREKNQLVLPSGKSHAALYVEDQSKWRKDEIGLTIMNQADATYIPFRYAVESLGMNVHFDPAQEAVSIDTTIKPKQNQSNEIKWLYRITEAEAGGESYQGKVAVAASILNRVESPDWPNTIKDVIFQVVEQNGKKYYQYSPVKDKRIYQVSVTEETRKAVQEALNGKDPSKGAVVFFNPDKTDNKWVRTREVTGTIGDHVFAQ</sequence>
<dbReference type="Gene3D" id="3.30.457.10">
    <property type="entry name" value="Copper amine oxidase-like, N-terminal domain"/>
    <property type="match status" value="1"/>
</dbReference>
<feature type="domain" description="Cell wall hydrolase SleB" evidence="2">
    <location>
        <begin position="175"/>
        <end position="282"/>
    </location>
</feature>
<protein>
    <submittedName>
        <fullName evidence="4">Uncharacterized protein</fullName>
    </submittedName>
</protein>
<dbReference type="SUPFAM" id="SSF55383">
    <property type="entry name" value="Copper amine oxidase, domain N"/>
    <property type="match status" value="1"/>
</dbReference>
<feature type="signal peptide" evidence="1">
    <location>
        <begin position="1"/>
        <end position="28"/>
    </location>
</feature>
<dbReference type="InterPro" id="IPR011105">
    <property type="entry name" value="Cell_wall_hydrolase_SleB"/>
</dbReference>
<name>A0ABS4GVZ7_9BACL</name>
<dbReference type="InterPro" id="IPR042047">
    <property type="entry name" value="SleB_dom1"/>
</dbReference>
<proteinExistence type="predicted"/>
<accession>A0ABS4GVZ7</accession>
<dbReference type="Proteomes" id="UP001519343">
    <property type="component" value="Unassembled WGS sequence"/>
</dbReference>
<dbReference type="Gene3D" id="1.10.10.2520">
    <property type="entry name" value="Cell wall hydrolase SleB, domain 1"/>
    <property type="match status" value="1"/>
</dbReference>
<evidence type="ECO:0000259" key="3">
    <source>
        <dbReference type="Pfam" id="PF07833"/>
    </source>
</evidence>
<evidence type="ECO:0000259" key="2">
    <source>
        <dbReference type="Pfam" id="PF07486"/>
    </source>
</evidence>
<reference evidence="4 5" key="1">
    <citation type="submission" date="2021-03" db="EMBL/GenBank/DDBJ databases">
        <title>Genomic Encyclopedia of Type Strains, Phase IV (KMG-IV): sequencing the most valuable type-strain genomes for metagenomic binning, comparative biology and taxonomic classification.</title>
        <authorList>
            <person name="Goeker M."/>
        </authorList>
    </citation>
    <scope>NUCLEOTIDE SEQUENCE [LARGE SCALE GENOMIC DNA]</scope>
    <source>
        <strain evidence="4 5">DSM 24738</strain>
    </source>
</reference>
<organism evidence="4 5">
    <name type="scientific">Ammoniphilus resinae</name>
    <dbReference type="NCBI Taxonomy" id="861532"/>
    <lineage>
        <taxon>Bacteria</taxon>
        <taxon>Bacillati</taxon>
        <taxon>Bacillota</taxon>
        <taxon>Bacilli</taxon>
        <taxon>Bacillales</taxon>
        <taxon>Paenibacillaceae</taxon>
        <taxon>Aneurinibacillus group</taxon>
        <taxon>Ammoniphilus</taxon>
    </lineage>
</organism>
<evidence type="ECO:0000313" key="4">
    <source>
        <dbReference type="EMBL" id="MBP1934440.1"/>
    </source>
</evidence>
<dbReference type="InterPro" id="IPR012854">
    <property type="entry name" value="Cu_amine_oxidase-like_N"/>
</dbReference>